<protein>
    <submittedName>
        <fullName evidence="1">4365_t:CDS:1</fullName>
    </submittedName>
</protein>
<evidence type="ECO:0000313" key="2">
    <source>
        <dbReference type="Proteomes" id="UP000789702"/>
    </source>
</evidence>
<accession>A0ACA9P7K5</accession>
<dbReference type="EMBL" id="CAJVPU010024299">
    <property type="protein sequence ID" value="CAG8691834.1"/>
    <property type="molecule type" value="Genomic_DNA"/>
</dbReference>
<gene>
    <name evidence="1" type="ORF">DHETER_LOCUS11293</name>
</gene>
<feature type="non-terminal residue" evidence="1">
    <location>
        <position position="1"/>
    </location>
</feature>
<sequence>KLIDERIAPIKMELKNPVWLSNFRINQRIVNRYRTGRAFVAGDAAHCHSPFGGQDMNLGIQDAHNLAFKLVLAIRNQAVDVNKIFDSYEQERYPVGKNVVSGTGFVTKMLGGSDIISTFLRTRVVPLMFNFFPQFTIYIFIVFTFLVYTSEI</sequence>
<comment type="caution">
    <text evidence="1">The sequence shown here is derived from an EMBL/GenBank/DDBJ whole genome shotgun (WGS) entry which is preliminary data.</text>
</comment>
<keyword evidence="2" id="KW-1185">Reference proteome</keyword>
<reference evidence="1" key="1">
    <citation type="submission" date="2021-06" db="EMBL/GenBank/DDBJ databases">
        <authorList>
            <person name="Kallberg Y."/>
            <person name="Tangrot J."/>
            <person name="Rosling A."/>
        </authorList>
    </citation>
    <scope>NUCLEOTIDE SEQUENCE</scope>
    <source>
        <strain evidence="1">IL203A</strain>
    </source>
</reference>
<dbReference type="Proteomes" id="UP000789702">
    <property type="component" value="Unassembled WGS sequence"/>
</dbReference>
<evidence type="ECO:0000313" key="1">
    <source>
        <dbReference type="EMBL" id="CAG8691834.1"/>
    </source>
</evidence>
<proteinExistence type="predicted"/>
<name>A0ACA9P7K5_9GLOM</name>
<organism evidence="1 2">
    <name type="scientific">Dentiscutata heterogama</name>
    <dbReference type="NCBI Taxonomy" id="1316150"/>
    <lineage>
        <taxon>Eukaryota</taxon>
        <taxon>Fungi</taxon>
        <taxon>Fungi incertae sedis</taxon>
        <taxon>Mucoromycota</taxon>
        <taxon>Glomeromycotina</taxon>
        <taxon>Glomeromycetes</taxon>
        <taxon>Diversisporales</taxon>
        <taxon>Gigasporaceae</taxon>
        <taxon>Dentiscutata</taxon>
    </lineage>
</organism>